<dbReference type="OrthoDB" id="5041227at2759"/>
<proteinExistence type="predicted"/>
<dbReference type="GO" id="GO:0016853">
    <property type="term" value="F:isomerase activity"/>
    <property type="evidence" value="ECO:0007669"/>
    <property type="project" value="UniProtKB-KW"/>
</dbReference>
<dbReference type="Proteomes" id="UP000012174">
    <property type="component" value="Unassembled WGS sequence"/>
</dbReference>
<reference evidence="2" key="1">
    <citation type="journal article" date="2013" name="Genome Announc.">
        <title>Draft genome sequence of the grapevine dieback fungus Eutypa lata UCR-EL1.</title>
        <authorList>
            <person name="Blanco-Ulate B."/>
            <person name="Rolshausen P.E."/>
            <person name="Cantu D."/>
        </authorList>
    </citation>
    <scope>NUCLEOTIDE SEQUENCE [LARGE SCALE GENOMIC DNA]</scope>
    <source>
        <strain evidence="2">UCR-EL1</strain>
    </source>
</reference>
<accession>M7TC87</accession>
<gene>
    <name evidence="1" type="ORF">UCREL1_8757</name>
</gene>
<dbReference type="HOGENOM" id="CLU_2210018_0_0_1"/>
<sequence>MGCSSVVSDIVKGFFLSENIPMHDQVINDYDSDWFIDREVLKNDSTLTIIVCYSFWSVEPCLFFETMREMTGNRNLTVLSGGGNIAALCKEHGTSLIQYRLRHAHQE</sequence>
<keyword evidence="2" id="KW-1185">Reference proteome</keyword>
<dbReference type="AlphaFoldDB" id="M7TC87"/>
<dbReference type="EMBL" id="KB707096">
    <property type="protein sequence ID" value="EMR64275.1"/>
    <property type="molecule type" value="Genomic_DNA"/>
</dbReference>
<keyword evidence="1" id="KW-0413">Isomerase</keyword>
<evidence type="ECO:0000313" key="2">
    <source>
        <dbReference type="Proteomes" id="UP000012174"/>
    </source>
</evidence>
<evidence type="ECO:0000313" key="1">
    <source>
        <dbReference type="EMBL" id="EMR64275.1"/>
    </source>
</evidence>
<dbReference type="KEGG" id="ela:UCREL1_8757"/>
<name>M7TC87_EUTLA</name>
<dbReference type="eggNOG" id="ENOG502T9AA">
    <property type="taxonomic scope" value="Eukaryota"/>
</dbReference>
<organism evidence="1 2">
    <name type="scientific">Eutypa lata (strain UCR-EL1)</name>
    <name type="common">Grapevine dieback disease fungus</name>
    <name type="synonym">Eutypa armeniacae</name>
    <dbReference type="NCBI Taxonomy" id="1287681"/>
    <lineage>
        <taxon>Eukaryota</taxon>
        <taxon>Fungi</taxon>
        <taxon>Dikarya</taxon>
        <taxon>Ascomycota</taxon>
        <taxon>Pezizomycotina</taxon>
        <taxon>Sordariomycetes</taxon>
        <taxon>Xylariomycetidae</taxon>
        <taxon>Xylariales</taxon>
        <taxon>Diatrypaceae</taxon>
        <taxon>Eutypa</taxon>
    </lineage>
</organism>
<protein>
    <submittedName>
        <fullName evidence="1">Putative bifunctional phosphoglucose phosphomannose isomerase protein</fullName>
    </submittedName>
</protein>